<dbReference type="STRING" id="1169540.A0A0G4F4G4"/>
<protein>
    <submittedName>
        <fullName evidence="3">Uncharacterized protein</fullName>
    </submittedName>
</protein>
<feature type="signal peptide" evidence="2">
    <location>
        <begin position="1"/>
        <end position="27"/>
    </location>
</feature>
<dbReference type="InterPro" id="IPR029058">
    <property type="entry name" value="AB_hydrolase_fold"/>
</dbReference>
<dbReference type="Pfam" id="PF02450">
    <property type="entry name" value="LCAT"/>
    <property type="match status" value="1"/>
</dbReference>
<feature type="region of interest" description="Disordered" evidence="1">
    <location>
        <begin position="482"/>
        <end position="509"/>
    </location>
</feature>
<dbReference type="OrthoDB" id="190846at2759"/>
<gene>
    <name evidence="3" type="ORF">Vbra_21178</name>
</gene>
<dbReference type="GO" id="GO:0006629">
    <property type="term" value="P:lipid metabolic process"/>
    <property type="evidence" value="ECO:0007669"/>
    <property type="project" value="InterPro"/>
</dbReference>
<accession>A0A0G4F4G4</accession>
<evidence type="ECO:0000313" key="3">
    <source>
        <dbReference type="EMBL" id="CEM06694.1"/>
    </source>
</evidence>
<dbReference type="Proteomes" id="UP000041254">
    <property type="component" value="Unassembled WGS sequence"/>
</dbReference>
<dbReference type="EMBL" id="CDMY01000369">
    <property type="protein sequence ID" value="CEM06694.1"/>
    <property type="molecule type" value="Genomic_DNA"/>
</dbReference>
<dbReference type="SUPFAM" id="SSF53474">
    <property type="entry name" value="alpha/beta-Hydrolases"/>
    <property type="match status" value="1"/>
</dbReference>
<dbReference type="InParanoid" id="A0A0G4F4G4"/>
<organism evidence="3 4">
    <name type="scientific">Vitrella brassicaformis (strain CCMP3155)</name>
    <dbReference type="NCBI Taxonomy" id="1169540"/>
    <lineage>
        <taxon>Eukaryota</taxon>
        <taxon>Sar</taxon>
        <taxon>Alveolata</taxon>
        <taxon>Colpodellida</taxon>
        <taxon>Vitrellaceae</taxon>
        <taxon>Vitrella</taxon>
    </lineage>
</organism>
<dbReference type="Gene3D" id="3.40.50.1820">
    <property type="entry name" value="alpha/beta hydrolase"/>
    <property type="match status" value="1"/>
</dbReference>
<dbReference type="InterPro" id="IPR003386">
    <property type="entry name" value="LACT/PDAT_acylTrfase"/>
</dbReference>
<dbReference type="PANTHER" id="PTHR11440">
    <property type="entry name" value="LECITHIN-CHOLESTEROL ACYLTRANSFERASE-RELATED"/>
    <property type="match status" value="1"/>
</dbReference>
<name>A0A0G4F4G4_VITBC</name>
<dbReference type="GO" id="GO:0008374">
    <property type="term" value="F:O-acyltransferase activity"/>
    <property type="evidence" value="ECO:0007669"/>
    <property type="project" value="InterPro"/>
</dbReference>
<evidence type="ECO:0000256" key="2">
    <source>
        <dbReference type="SAM" id="SignalP"/>
    </source>
</evidence>
<dbReference type="PhylomeDB" id="A0A0G4F4G4"/>
<sequence>MKMGVEHSLLSAVLWLCLLFRLPCGLASEPLKPIIIIPGIAGSGLLGSREADAPVEGCSKKATSNFRLWASYEELLTDQECWTHMLEMSFDDSTMLYSNKTGVSIEPEDFGGTHGIAFLDYVAGYGVVGTKYMYEFLEGLHSVGYEEGKTLRALTYDWRLPPNQVNLGGFRIVIEESVKTTGQKALLVGHSLGTLYMNYFLNKEVDADWKAKHIEKFVAVSGTYGGAFKAVRALISGYNDYVTFDLSNFLNISLISAANARRVHRTCGSVYSLLPKTEVYGEDWRVAVIDEPGDGVPPLYYTLRNWTQLLPPGLESRGQQAFNEIERYGMKDPGVPVECLWSRFEQPQTDISYHYTRPDLNEQPLRIYGFGDGTVPLASLSWCSTWPSTTFTHEFLNQDHMLQWQDHGVVTFIVELLTGRLPRFKTKPPTVFPAMRNNMTYMVQRLEGMVGAEGDHGREIEGERGGGREAFDWMRLKAQTRSQRASGDGVGAGEGVQQQQLQQHDVIYQ</sequence>
<evidence type="ECO:0000256" key="1">
    <source>
        <dbReference type="SAM" id="MobiDB-lite"/>
    </source>
</evidence>
<reference evidence="3 4" key="1">
    <citation type="submission" date="2014-11" db="EMBL/GenBank/DDBJ databases">
        <authorList>
            <person name="Zhu J."/>
            <person name="Qi W."/>
            <person name="Song R."/>
        </authorList>
    </citation>
    <scope>NUCLEOTIDE SEQUENCE [LARGE SCALE GENOMIC DNA]</scope>
</reference>
<evidence type="ECO:0000313" key="4">
    <source>
        <dbReference type="Proteomes" id="UP000041254"/>
    </source>
</evidence>
<proteinExistence type="predicted"/>
<dbReference type="OMA" id="GWHRVTA"/>
<feature type="chain" id="PRO_5005188082" evidence="2">
    <location>
        <begin position="28"/>
        <end position="509"/>
    </location>
</feature>
<dbReference type="AlphaFoldDB" id="A0A0G4F4G4"/>
<keyword evidence="2" id="KW-0732">Signal</keyword>
<keyword evidence="4" id="KW-1185">Reference proteome</keyword>
<dbReference type="VEuPathDB" id="CryptoDB:Vbra_21178"/>